<sequence length="147" mass="16515">MVPRDLASIASSGELSCLRKKEKSISAYSIYIAVVHQIPPSALKIQPSTQQKLREFGENQIYEPYPYDQKGSFSPKGQKLLSSTIFRGRNTVSQLKTENGVRRLALFFLKPLASKYFTTRALGMILFSKLNPKISGFLARTKESQPN</sequence>
<evidence type="ECO:0000313" key="2">
    <source>
        <dbReference type="Proteomes" id="UP000257109"/>
    </source>
</evidence>
<feature type="non-terminal residue" evidence="1">
    <location>
        <position position="1"/>
    </location>
</feature>
<proteinExistence type="predicted"/>
<evidence type="ECO:0000313" key="1">
    <source>
        <dbReference type="EMBL" id="RDX66707.1"/>
    </source>
</evidence>
<dbReference type="EMBL" id="QJKJ01013311">
    <property type="protein sequence ID" value="RDX66707.1"/>
    <property type="molecule type" value="Genomic_DNA"/>
</dbReference>
<keyword evidence="2" id="KW-1185">Reference proteome</keyword>
<gene>
    <name evidence="1" type="ORF">CR513_54494</name>
</gene>
<reference evidence="1" key="1">
    <citation type="submission" date="2018-05" db="EMBL/GenBank/DDBJ databases">
        <title>Draft genome of Mucuna pruriens seed.</title>
        <authorList>
            <person name="Nnadi N.E."/>
            <person name="Vos R."/>
            <person name="Hasami M.H."/>
            <person name="Devisetty U.K."/>
            <person name="Aguiy J.C."/>
        </authorList>
    </citation>
    <scope>NUCLEOTIDE SEQUENCE [LARGE SCALE GENOMIC DNA]</scope>
    <source>
        <strain evidence="1">JCA_2017</strain>
    </source>
</reference>
<dbReference type="AlphaFoldDB" id="A0A371EKX4"/>
<accession>A0A371EKX4</accession>
<comment type="caution">
    <text evidence="1">The sequence shown here is derived from an EMBL/GenBank/DDBJ whole genome shotgun (WGS) entry which is preliminary data.</text>
</comment>
<dbReference type="Proteomes" id="UP000257109">
    <property type="component" value="Unassembled WGS sequence"/>
</dbReference>
<protein>
    <submittedName>
        <fullName evidence="1">Uncharacterized protein</fullName>
    </submittedName>
</protein>
<organism evidence="1 2">
    <name type="scientific">Mucuna pruriens</name>
    <name type="common">Velvet bean</name>
    <name type="synonym">Dolichos pruriens</name>
    <dbReference type="NCBI Taxonomy" id="157652"/>
    <lineage>
        <taxon>Eukaryota</taxon>
        <taxon>Viridiplantae</taxon>
        <taxon>Streptophyta</taxon>
        <taxon>Embryophyta</taxon>
        <taxon>Tracheophyta</taxon>
        <taxon>Spermatophyta</taxon>
        <taxon>Magnoliopsida</taxon>
        <taxon>eudicotyledons</taxon>
        <taxon>Gunneridae</taxon>
        <taxon>Pentapetalae</taxon>
        <taxon>rosids</taxon>
        <taxon>fabids</taxon>
        <taxon>Fabales</taxon>
        <taxon>Fabaceae</taxon>
        <taxon>Papilionoideae</taxon>
        <taxon>50 kb inversion clade</taxon>
        <taxon>NPAAA clade</taxon>
        <taxon>indigoferoid/millettioid clade</taxon>
        <taxon>Phaseoleae</taxon>
        <taxon>Mucuna</taxon>
    </lineage>
</organism>
<name>A0A371EKX4_MUCPR</name>